<evidence type="ECO:0000259" key="11">
    <source>
        <dbReference type="Pfam" id="PF00535"/>
    </source>
</evidence>
<comment type="caution">
    <text evidence="12">The sequence shown here is derived from an EMBL/GenBank/DDBJ whole genome shotgun (WGS) entry which is preliminary data.</text>
</comment>
<evidence type="ECO:0000256" key="7">
    <source>
        <dbReference type="ARBA" id="ARBA00037904"/>
    </source>
</evidence>
<evidence type="ECO:0000256" key="9">
    <source>
        <dbReference type="ARBA" id="ARBA00040345"/>
    </source>
</evidence>
<gene>
    <name evidence="12" type="ORF">ACFFJG_03910</name>
</gene>
<dbReference type="CDD" id="cd00761">
    <property type="entry name" value="Glyco_tranf_GTA_type"/>
    <property type="match status" value="1"/>
</dbReference>
<comment type="pathway">
    <text evidence="7">Carotenoid biosynthesis; staphyloxanthin biosynthesis; staphyloxanthin from farnesyl diphosphate: step 4/5.</text>
</comment>
<keyword evidence="2" id="KW-1003">Cell membrane</keyword>
<name>A0ABV6DY97_9ACTN</name>
<feature type="transmembrane region" description="Helical" evidence="10">
    <location>
        <begin position="315"/>
        <end position="334"/>
    </location>
</feature>
<comment type="function">
    <text evidence="6">Catalyzes the glycosylation of 4,4'-diaponeurosporenoate, i.e. the esterification of glucose at the C1'' position with the carboxyl group of 4,4'-diaponeurosporenic acid, to form glycosyl-4,4'-diaponeurosporenoate. This is a step in the biosynthesis of staphyloxanthin, an orange pigment present in most staphylococci strains.</text>
</comment>
<dbReference type="RefSeq" id="WP_378517295.1">
    <property type="nucleotide sequence ID" value="NZ_CBCSDI010000006.1"/>
</dbReference>
<evidence type="ECO:0000256" key="8">
    <source>
        <dbReference type="ARBA" id="ARBA00038120"/>
    </source>
</evidence>
<feature type="domain" description="Glycosyltransferase 2-like" evidence="11">
    <location>
        <begin position="23"/>
        <end position="166"/>
    </location>
</feature>
<dbReference type="InterPro" id="IPR001173">
    <property type="entry name" value="Glyco_trans_2-like"/>
</dbReference>
<keyword evidence="5 10" id="KW-0472">Membrane</keyword>
<keyword evidence="3" id="KW-0328">Glycosyltransferase</keyword>
<comment type="similarity">
    <text evidence="8">Belongs to the glycosyltransferase 2 family. CrtQ subfamily.</text>
</comment>
<reference evidence="12 13" key="1">
    <citation type="submission" date="2024-09" db="EMBL/GenBank/DDBJ databases">
        <authorList>
            <person name="Sun Q."/>
            <person name="Mori K."/>
        </authorList>
    </citation>
    <scope>NUCLEOTIDE SEQUENCE [LARGE SCALE GENOMIC DNA]</scope>
    <source>
        <strain evidence="12 13">CCM 8654</strain>
    </source>
</reference>
<evidence type="ECO:0000256" key="6">
    <source>
        <dbReference type="ARBA" id="ARBA00037281"/>
    </source>
</evidence>
<dbReference type="EMBL" id="JBHLXH010000001">
    <property type="protein sequence ID" value="MFC0221618.1"/>
    <property type="molecule type" value="Genomic_DNA"/>
</dbReference>
<proteinExistence type="inferred from homology"/>
<dbReference type="PANTHER" id="PTHR43646:SF2">
    <property type="entry name" value="GLYCOSYLTRANSFERASE 2-LIKE DOMAIN-CONTAINING PROTEIN"/>
    <property type="match status" value="1"/>
</dbReference>
<sequence>MQDTRTLPTADTPEQEAYARLGVVMPAYNEGSWVRRALDALDVAARRAAWELEVVVVDDGGSDPESLAVLDEVGRRPHVRVIHQANAGRFAARAVGLDAVTTELVLLLDARVEVEPDSLTRIRAAVERGERVWNFDVTPATTQLSALFWTGITKVWWRDYFRNRTAVAFGQDDFDRFPKGTTAFVAPTRLLRDAAAGFESHFEDRSLASDDTRLLRAVAGVEDIHLSPEVMCRHHVKTGRGAWSRQCYYRGTTFVDGYLDDPARSRTLLAALGSAAALGLVALTVAPRTTAAGAVLGCVATGATTRWAGGTAREAAAVSLLTPAFGALFGAGVVRGLRMADGRRDH</sequence>
<evidence type="ECO:0000256" key="2">
    <source>
        <dbReference type="ARBA" id="ARBA00022475"/>
    </source>
</evidence>
<keyword evidence="13" id="KW-1185">Reference proteome</keyword>
<accession>A0ABV6DY97</accession>
<keyword evidence="10" id="KW-1133">Transmembrane helix</keyword>
<dbReference type="Proteomes" id="UP001589698">
    <property type="component" value="Unassembled WGS sequence"/>
</dbReference>
<keyword evidence="10" id="KW-0812">Transmembrane</keyword>
<evidence type="ECO:0000256" key="5">
    <source>
        <dbReference type="ARBA" id="ARBA00023136"/>
    </source>
</evidence>
<dbReference type="SUPFAM" id="SSF53448">
    <property type="entry name" value="Nucleotide-diphospho-sugar transferases"/>
    <property type="match status" value="1"/>
</dbReference>
<feature type="transmembrane region" description="Helical" evidence="10">
    <location>
        <begin position="268"/>
        <end position="286"/>
    </location>
</feature>
<evidence type="ECO:0000256" key="3">
    <source>
        <dbReference type="ARBA" id="ARBA00022676"/>
    </source>
</evidence>
<organism evidence="12 13">
    <name type="scientific">Nocardioides zeicaulis</name>
    <dbReference type="NCBI Taxonomy" id="1776857"/>
    <lineage>
        <taxon>Bacteria</taxon>
        <taxon>Bacillati</taxon>
        <taxon>Actinomycetota</taxon>
        <taxon>Actinomycetes</taxon>
        <taxon>Propionibacteriales</taxon>
        <taxon>Nocardioidaceae</taxon>
        <taxon>Nocardioides</taxon>
    </lineage>
</organism>
<dbReference type="InterPro" id="IPR029044">
    <property type="entry name" value="Nucleotide-diphossugar_trans"/>
</dbReference>
<dbReference type="PANTHER" id="PTHR43646">
    <property type="entry name" value="GLYCOSYLTRANSFERASE"/>
    <property type="match status" value="1"/>
</dbReference>
<keyword evidence="4" id="KW-0808">Transferase</keyword>
<evidence type="ECO:0000313" key="13">
    <source>
        <dbReference type="Proteomes" id="UP001589698"/>
    </source>
</evidence>
<protein>
    <recommendedName>
        <fullName evidence="9">4,4'-diaponeurosporenoate glycosyltransferase</fullName>
    </recommendedName>
</protein>
<evidence type="ECO:0000313" key="12">
    <source>
        <dbReference type="EMBL" id="MFC0221618.1"/>
    </source>
</evidence>
<evidence type="ECO:0000256" key="4">
    <source>
        <dbReference type="ARBA" id="ARBA00022679"/>
    </source>
</evidence>
<comment type="subcellular location">
    <subcellularLocation>
        <location evidence="1">Cell membrane</location>
    </subcellularLocation>
</comment>
<evidence type="ECO:0000256" key="1">
    <source>
        <dbReference type="ARBA" id="ARBA00004236"/>
    </source>
</evidence>
<dbReference type="Pfam" id="PF00535">
    <property type="entry name" value="Glycos_transf_2"/>
    <property type="match status" value="1"/>
</dbReference>
<evidence type="ECO:0000256" key="10">
    <source>
        <dbReference type="SAM" id="Phobius"/>
    </source>
</evidence>
<dbReference type="Gene3D" id="3.90.550.10">
    <property type="entry name" value="Spore Coat Polysaccharide Biosynthesis Protein SpsA, Chain A"/>
    <property type="match status" value="1"/>
</dbReference>